<keyword evidence="6" id="KW-0813">Transport</keyword>
<comment type="similarity">
    <text evidence="6">Belongs to the exbB/tolQ family.</text>
</comment>
<reference evidence="9 10" key="1">
    <citation type="journal article" date="2021" name="bioRxiv">
        <title>Unraveling nitrogen, sulfur and carbon metabolic pathways and microbial community transcriptional responses to substrate deprivation and toxicity stresses in a bioreactor mimicking anoxic brackish coastal sediment conditions.</title>
        <authorList>
            <person name="Martins P.D."/>
            <person name="Echeveste M.J."/>
            <person name="Arshad A."/>
            <person name="Kurth J."/>
            <person name="Ouboter H."/>
            <person name="Jetten M.S.M."/>
            <person name="Welte C.U."/>
        </authorList>
    </citation>
    <scope>NUCLEOTIDE SEQUENCE [LARGE SCALE GENOMIC DNA]</scope>
    <source>
        <strain evidence="9">MAG_38</strain>
    </source>
</reference>
<dbReference type="PANTHER" id="PTHR30625">
    <property type="entry name" value="PROTEIN TOLQ"/>
    <property type="match status" value="1"/>
</dbReference>
<keyword evidence="4 7" id="KW-1133">Transmembrane helix</keyword>
<evidence type="ECO:0000313" key="9">
    <source>
        <dbReference type="EMBL" id="MBZ0159828.1"/>
    </source>
</evidence>
<keyword evidence="2" id="KW-1003">Cell membrane</keyword>
<evidence type="ECO:0000259" key="8">
    <source>
        <dbReference type="Pfam" id="PF01618"/>
    </source>
</evidence>
<dbReference type="AlphaFoldDB" id="A0AAJ1AHM0"/>
<dbReference type="GO" id="GO:0017038">
    <property type="term" value="P:protein import"/>
    <property type="evidence" value="ECO:0007669"/>
    <property type="project" value="TreeGrafter"/>
</dbReference>
<name>A0AAJ1AHM0_9BACT</name>
<keyword evidence="3 7" id="KW-0812">Transmembrane</keyword>
<dbReference type="Proteomes" id="UP001197609">
    <property type="component" value="Unassembled WGS sequence"/>
</dbReference>
<gene>
    <name evidence="9" type="ORF">K8G79_06820</name>
</gene>
<evidence type="ECO:0000256" key="7">
    <source>
        <dbReference type="SAM" id="Phobius"/>
    </source>
</evidence>
<dbReference type="EMBL" id="JAIOIU010000081">
    <property type="protein sequence ID" value="MBZ0159828.1"/>
    <property type="molecule type" value="Genomic_DNA"/>
</dbReference>
<dbReference type="Pfam" id="PF01618">
    <property type="entry name" value="MotA_ExbB"/>
    <property type="match status" value="1"/>
</dbReference>
<feature type="transmembrane region" description="Helical" evidence="7">
    <location>
        <begin position="12"/>
        <end position="34"/>
    </location>
</feature>
<comment type="subcellular location">
    <subcellularLocation>
        <location evidence="1">Cell membrane</location>
        <topology evidence="1">Multi-pass membrane protein</topology>
    </subcellularLocation>
    <subcellularLocation>
        <location evidence="6">Membrane</location>
        <topology evidence="6">Multi-pass membrane protein</topology>
    </subcellularLocation>
</comment>
<proteinExistence type="inferred from homology"/>
<feature type="transmembrane region" description="Helical" evidence="7">
    <location>
        <begin position="184"/>
        <end position="210"/>
    </location>
</feature>
<sequence>MNAVSLVVQAGLVAKAVLLILLGFSLMSWTLIFMKFGLFRRAQRESARFLHTFRSAKNLTTVFEESKRFVKSPIVSVFQEGYRELSQLVKGGQGPVNQWPAAHETKTTVAEMPIYLEPLELISRTLRLASMKEVAQQERNLIFLATTGNVAPFVGLFGTVWGIMDAFASIGQAGSANLGAVAPGVAEALITTAAGLGTAIPAVIAYNYFLNRVRRQATEMEMFGLEFLTLAERILVRSR</sequence>
<evidence type="ECO:0000256" key="6">
    <source>
        <dbReference type="RuleBase" id="RU004057"/>
    </source>
</evidence>
<feature type="transmembrane region" description="Helical" evidence="7">
    <location>
        <begin position="141"/>
        <end position="164"/>
    </location>
</feature>
<feature type="domain" description="MotA/TolQ/ExbB proton channel" evidence="8">
    <location>
        <begin position="119"/>
        <end position="222"/>
    </location>
</feature>
<evidence type="ECO:0000256" key="2">
    <source>
        <dbReference type="ARBA" id="ARBA00022475"/>
    </source>
</evidence>
<evidence type="ECO:0000256" key="4">
    <source>
        <dbReference type="ARBA" id="ARBA00022989"/>
    </source>
</evidence>
<dbReference type="PANTHER" id="PTHR30625:SF3">
    <property type="entry name" value="TOL-PAL SYSTEM PROTEIN TOLQ"/>
    <property type="match status" value="1"/>
</dbReference>
<evidence type="ECO:0000256" key="5">
    <source>
        <dbReference type="ARBA" id="ARBA00023136"/>
    </source>
</evidence>
<evidence type="ECO:0000256" key="3">
    <source>
        <dbReference type="ARBA" id="ARBA00022692"/>
    </source>
</evidence>
<dbReference type="InterPro" id="IPR050790">
    <property type="entry name" value="ExbB/TolQ_transport"/>
</dbReference>
<evidence type="ECO:0000313" key="10">
    <source>
        <dbReference type="Proteomes" id="UP001197609"/>
    </source>
</evidence>
<keyword evidence="6" id="KW-0653">Protein transport</keyword>
<accession>A0AAJ1AHM0</accession>
<comment type="caution">
    <text evidence="9">The sequence shown here is derived from an EMBL/GenBank/DDBJ whole genome shotgun (WGS) entry which is preliminary data.</text>
</comment>
<dbReference type="InterPro" id="IPR002898">
    <property type="entry name" value="MotA_ExbB_proton_chnl"/>
</dbReference>
<organism evidence="9 10">
    <name type="scientific">Candidatus Methylomirabilis tolerans</name>
    <dbReference type="NCBI Taxonomy" id="3123416"/>
    <lineage>
        <taxon>Bacteria</taxon>
        <taxon>Candidatus Methylomirabilota</taxon>
        <taxon>Candidatus Methylomirabilia</taxon>
        <taxon>Candidatus Methylomirabilales</taxon>
        <taxon>Candidatus Methylomirabilaceae</taxon>
        <taxon>Candidatus Methylomirabilis</taxon>
    </lineage>
</organism>
<evidence type="ECO:0000256" key="1">
    <source>
        <dbReference type="ARBA" id="ARBA00004651"/>
    </source>
</evidence>
<dbReference type="GO" id="GO:0005886">
    <property type="term" value="C:plasma membrane"/>
    <property type="evidence" value="ECO:0007669"/>
    <property type="project" value="UniProtKB-SubCell"/>
</dbReference>
<protein>
    <submittedName>
        <fullName evidence="9">MotA/TolQ/ExbB proton channel family protein</fullName>
    </submittedName>
</protein>
<keyword evidence="5 7" id="KW-0472">Membrane</keyword>